<sequence>MKNLKTFMIPVAILVLGVGSAFATNKAKTDKKASIIAYHFDPAAPVEKCILVGEVDCNTTSGAVCTELVNGSPKTMQTRISDTECGQALFRN</sequence>
<reference evidence="2 3" key="1">
    <citation type="submission" date="2015-10" db="EMBL/GenBank/DDBJ databases">
        <title>Genome sequence of Chryseobacterium greenlandense.</title>
        <authorList>
            <person name="Newman J."/>
            <person name="Fischer K."/>
            <person name="Miller J."/>
        </authorList>
    </citation>
    <scope>NUCLEOTIDE SEQUENCE [LARGE SCALE GENOMIC DNA]</scope>
    <source>
        <strain evidence="2 3">UMB34</strain>
    </source>
</reference>
<feature type="chain" id="PRO_5007094863" description="DUF2282 domain-containing protein" evidence="1">
    <location>
        <begin position="24"/>
        <end position="92"/>
    </location>
</feature>
<dbReference type="InterPro" id="IPR045391">
    <property type="entry name" value="DUF6520"/>
</dbReference>
<evidence type="ECO:0000313" key="3">
    <source>
        <dbReference type="Proteomes" id="UP000054388"/>
    </source>
</evidence>
<dbReference type="Proteomes" id="UP000054388">
    <property type="component" value="Unassembled WGS sequence"/>
</dbReference>
<dbReference type="EMBL" id="LMAI01000004">
    <property type="protein sequence ID" value="KUJ56392.1"/>
    <property type="molecule type" value="Genomic_DNA"/>
</dbReference>
<evidence type="ECO:0000313" key="2">
    <source>
        <dbReference type="EMBL" id="KUJ56392.1"/>
    </source>
</evidence>
<proteinExistence type="predicted"/>
<dbReference type="RefSeq" id="WP_059136358.1">
    <property type="nucleotide sequence ID" value="NZ_LMAI01000004.1"/>
</dbReference>
<accession>A0A101CHK0</accession>
<comment type="caution">
    <text evidence="2">The sequence shown here is derived from an EMBL/GenBank/DDBJ whole genome shotgun (WGS) entry which is preliminary data.</text>
</comment>
<dbReference type="AlphaFoldDB" id="A0A101CHK0"/>
<protein>
    <recommendedName>
        <fullName evidence="4">DUF2282 domain-containing protein</fullName>
    </recommendedName>
</protein>
<organism evidence="2 3">
    <name type="scientific">Chryseobacterium aquaticum subsp. greenlandense</name>
    <dbReference type="NCBI Taxonomy" id="345663"/>
    <lineage>
        <taxon>Bacteria</taxon>
        <taxon>Pseudomonadati</taxon>
        <taxon>Bacteroidota</taxon>
        <taxon>Flavobacteriia</taxon>
        <taxon>Flavobacteriales</taxon>
        <taxon>Weeksellaceae</taxon>
        <taxon>Chryseobacterium group</taxon>
        <taxon>Chryseobacterium</taxon>
    </lineage>
</organism>
<feature type="signal peptide" evidence="1">
    <location>
        <begin position="1"/>
        <end position="23"/>
    </location>
</feature>
<evidence type="ECO:0000256" key="1">
    <source>
        <dbReference type="SAM" id="SignalP"/>
    </source>
</evidence>
<dbReference type="Pfam" id="PF20130">
    <property type="entry name" value="DUF6520"/>
    <property type="match status" value="1"/>
</dbReference>
<evidence type="ECO:0008006" key="4">
    <source>
        <dbReference type="Google" id="ProtNLM"/>
    </source>
</evidence>
<keyword evidence="1" id="KW-0732">Signal</keyword>
<gene>
    <name evidence="2" type="ORF">AR686_07460</name>
</gene>
<name>A0A101CHK0_9FLAO</name>